<name>A0ABM7WPS8_9BACT</name>
<evidence type="ECO:0000256" key="2">
    <source>
        <dbReference type="ARBA" id="ARBA00005992"/>
    </source>
</evidence>
<feature type="chain" id="PRO_5046571895" description="L,D-TPase catalytic domain-containing protein" evidence="8">
    <location>
        <begin position="29"/>
        <end position="173"/>
    </location>
</feature>
<dbReference type="SUPFAM" id="SSF141523">
    <property type="entry name" value="L,D-transpeptidase catalytic domain-like"/>
    <property type="match status" value="1"/>
</dbReference>
<dbReference type="Proteomes" id="UP001162891">
    <property type="component" value="Chromosome"/>
</dbReference>
<dbReference type="PANTHER" id="PTHR36699:SF1">
    <property type="entry name" value="L,D-TRANSPEPTIDASE YAFK-RELATED"/>
    <property type="match status" value="1"/>
</dbReference>
<evidence type="ECO:0000313" key="11">
    <source>
        <dbReference type="Proteomes" id="UP001162891"/>
    </source>
</evidence>
<evidence type="ECO:0000256" key="5">
    <source>
        <dbReference type="ARBA" id="ARBA00022984"/>
    </source>
</evidence>
<dbReference type="CDD" id="cd16913">
    <property type="entry name" value="YkuD_like"/>
    <property type="match status" value="1"/>
</dbReference>
<evidence type="ECO:0000256" key="3">
    <source>
        <dbReference type="ARBA" id="ARBA00022679"/>
    </source>
</evidence>
<dbReference type="EMBL" id="AP025591">
    <property type="protein sequence ID" value="BDG01467.1"/>
    <property type="molecule type" value="Genomic_DNA"/>
</dbReference>
<keyword evidence="6 7" id="KW-0961">Cell wall biogenesis/degradation</keyword>
<dbReference type="PANTHER" id="PTHR36699">
    <property type="entry name" value="LD-TRANSPEPTIDASE"/>
    <property type="match status" value="1"/>
</dbReference>
<keyword evidence="3" id="KW-0808">Transferase</keyword>
<keyword evidence="11" id="KW-1185">Reference proteome</keyword>
<protein>
    <recommendedName>
        <fullName evidence="9">L,D-TPase catalytic domain-containing protein</fullName>
    </recommendedName>
</protein>
<evidence type="ECO:0000313" key="10">
    <source>
        <dbReference type="EMBL" id="BDG01467.1"/>
    </source>
</evidence>
<comment type="pathway">
    <text evidence="1 7">Cell wall biogenesis; peptidoglycan biosynthesis.</text>
</comment>
<proteinExistence type="inferred from homology"/>
<dbReference type="InterPro" id="IPR038063">
    <property type="entry name" value="Transpep_catalytic_dom"/>
</dbReference>
<accession>A0ABM7WPS8</accession>
<reference evidence="11" key="1">
    <citation type="journal article" date="2022" name="Int. J. Syst. Evol. Microbiol.">
        <title>Anaeromyxobacter oryzae sp. nov., Anaeromyxobacter diazotrophicus sp. nov. and Anaeromyxobacter paludicola sp. nov., isolated from paddy soils.</title>
        <authorList>
            <person name="Itoh H."/>
            <person name="Xu Z."/>
            <person name="Mise K."/>
            <person name="Masuda Y."/>
            <person name="Ushijima N."/>
            <person name="Hayakawa C."/>
            <person name="Shiratori Y."/>
            <person name="Senoo K."/>
        </authorList>
    </citation>
    <scope>NUCLEOTIDE SEQUENCE [LARGE SCALE GENOMIC DNA]</scope>
    <source>
        <strain evidence="11">Red232</strain>
    </source>
</reference>
<dbReference type="PROSITE" id="PS52029">
    <property type="entry name" value="LD_TPASE"/>
    <property type="match status" value="1"/>
</dbReference>
<comment type="similarity">
    <text evidence="2">Belongs to the YkuD family.</text>
</comment>
<feature type="signal peptide" evidence="8">
    <location>
        <begin position="1"/>
        <end position="28"/>
    </location>
</feature>
<feature type="active site" description="Proton donor/acceptor" evidence="7">
    <location>
        <position position="125"/>
    </location>
</feature>
<feature type="domain" description="L,D-TPase catalytic" evidence="9">
    <location>
        <begin position="41"/>
        <end position="173"/>
    </location>
</feature>
<sequence>MTNGATRKAGVLAAWGLALLSICSPAAADDVDEPRCPPSGYTVVVHTQRHELWLCTDGVAAAQFAVAIGRSGVGKRRRGDGRTPLGNYGLGAPRRSEQYGTFIPIAYPTPEQAARGFTGAAVGIHGPPRGMDATHYPVTAIDWTLGCVATGTDEAVDTIADFVRRRRPRLVIR</sequence>
<evidence type="ECO:0000256" key="6">
    <source>
        <dbReference type="ARBA" id="ARBA00023316"/>
    </source>
</evidence>
<evidence type="ECO:0000259" key="9">
    <source>
        <dbReference type="PROSITE" id="PS52029"/>
    </source>
</evidence>
<keyword evidence="5 7" id="KW-0573">Peptidoglycan synthesis</keyword>
<organism evidence="10 11">
    <name type="scientific">Anaeromyxobacter oryzae</name>
    <dbReference type="NCBI Taxonomy" id="2918170"/>
    <lineage>
        <taxon>Bacteria</taxon>
        <taxon>Pseudomonadati</taxon>
        <taxon>Myxococcota</taxon>
        <taxon>Myxococcia</taxon>
        <taxon>Myxococcales</taxon>
        <taxon>Cystobacterineae</taxon>
        <taxon>Anaeromyxobacteraceae</taxon>
        <taxon>Anaeromyxobacter</taxon>
    </lineage>
</organism>
<dbReference type="Pfam" id="PF03734">
    <property type="entry name" value="YkuD"/>
    <property type="match status" value="1"/>
</dbReference>
<feature type="active site" description="Nucleophile" evidence="7">
    <location>
        <position position="147"/>
    </location>
</feature>
<evidence type="ECO:0000256" key="8">
    <source>
        <dbReference type="SAM" id="SignalP"/>
    </source>
</evidence>
<evidence type="ECO:0000256" key="7">
    <source>
        <dbReference type="PROSITE-ProRule" id="PRU01373"/>
    </source>
</evidence>
<keyword evidence="4 7" id="KW-0133">Cell shape</keyword>
<dbReference type="InterPro" id="IPR005490">
    <property type="entry name" value="LD_TPept_cat_dom"/>
</dbReference>
<dbReference type="Gene3D" id="2.40.440.10">
    <property type="entry name" value="L,D-transpeptidase catalytic domain-like"/>
    <property type="match status" value="1"/>
</dbReference>
<evidence type="ECO:0000256" key="4">
    <source>
        <dbReference type="ARBA" id="ARBA00022960"/>
    </source>
</evidence>
<keyword evidence="8" id="KW-0732">Signal</keyword>
<dbReference type="RefSeq" id="WP_248358026.1">
    <property type="nucleotide sequence ID" value="NZ_AP025591.1"/>
</dbReference>
<gene>
    <name evidence="10" type="ORF">AMOR_04630</name>
</gene>
<evidence type="ECO:0000256" key="1">
    <source>
        <dbReference type="ARBA" id="ARBA00004752"/>
    </source>
</evidence>